<protein>
    <recommendedName>
        <fullName evidence="1">DUF2134 domain-containing protein</fullName>
    </recommendedName>
</protein>
<keyword evidence="3" id="KW-1185">Reference proteome</keyword>
<dbReference type="EMBL" id="CP015614">
    <property type="protein sequence ID" value="ANF55187.1"/>
    <property type="molecule type" value="Genomic_DNA"/>
</dbReference>
<dbReference type="Pfam" id="PF09977">
    <property type="entry name" value="Tad_C"/>
    <property type="match status" value="1"/>
</dbReference>
<gene>
    <name evidence="2" type="ORF">DA69_10755</name>
</gene>
<dbReference type="KEGG" id="bne:DA69_10755"/>
<dbReference type="eggNOG" id="COG4655">
    <property type="taxonomic scope" value="Bacteria"/>
</dbReference>
<dbReference type="Proteomes" id="UP000077603">
    <property type="component" value="Chromosome"/>
</dbReference>
<sequence>MRSDVNGSNGLRRVIRRLGRNRRGGVTIMSAAFGALICVSAALAVDVGMVVLKGRELQGAVDLSALAAAGSLQHAEAAAQATARANLADIATLSVQTGVYTPDPRLKPSQRFLAAEGQVNAAQVTATAPAPLFFGRVVLGRDAVSITKQATAARPGGAPTALFSIGSRLGSVDGGLANSLLSGLLGGRVSLTLMDYRSLLDAQVSLLQFSDALAADLGVTAGDYDALLKHEVETGRVLRVLERIAGAGPSSALSKLTVAPADAGLKLGDLIGVEADARQGLRERLNAQVSVFDLLMASLQTANKERQLALDVGARLGLADLDVMLAIGERPNRSPWLTVTSRGEPIIRTVQTRLYLEATTAKGLSDLTAIKLPVLIEAASAQARLKQIDCSPGPGATLEVKTGVARAAIGAIDKTKLRDFKSKLTVTPAPLVSVLGLLGIKAANVTGRADIEAADPHWRQVRFTAVDIAAGEPKTVGSKQFGQGVIASLLTKLDLKVELLGGLISLPVSELLASVRGLLTPLGPVLDGVVQPLLELLGVRLGEADLRVHGVRCPNQEGAPQLVG</sequence>
<dbReference type="InterPro" id="IPR018705">
    <property type="entry name" value="DUF2134_membrane"/>
</dbReference>
<evidence type="ECO:0000259" key="1">
    <source>
        <dbReference type="Pfam" id="PF09977"/>
    </source>
</evidence>
<evidence type="ECO:0000313" key="2">
    <source>
        <dbReference type="EMBL" id="ANF55187.1"/>
    </source>
</evidence>
<feature type="domain" description="DUF2134" evidence="1">
    <location>
        <begin position="63"/>
        <end position="146"/>
    </location>
</feature>
<dbReference type="STRING" id="588932.DA69_10755"/>
<proteinExistence type="predicted"/>
<dbReference type="OrthoDB" id="7630116at2"/>
<accession>A0A172Y7J4</accession>
<reference evidence="2 3" key="1">
    <citation type="journal article" date="2014" name="Genome Announc.">
        <title>Genome Sequence of a Promising Hydrogen-Producing Facultative Anaerobic Bacterium, Brevundimonas naejangsanensis Strain B1.</title>
        <authorList>
            <person name="Su H."/>
            <person name="Zhang T."/>
            <person name="Bao M."/>
            <person name="Jiang Y."/>
            <person name="Wang Y."/>
            <person name="Tan T."/>
        </authorList>
    </citation>
    <scope>NUCLEOTIDE SEQUENCE [LARGE SCALE GENOMIC DNA]</scope>
    <source>
        <strain evidence="2 3">B1</strain>
    </source>
</reference>
<organism evidence="2 3">
    <name type="scientific">Brevundimonas naejangsanensis</name>
    <dbReference type="NCBI Taxonomy" id="588932"/>
    <lineage>
        <taxon>Bacteria</taxon>
        <taxon>Pseudomonadati</taxon>
        <taxon>Pseudomonadota</taxon>
        <taxon>Alphaproteobacteria</taxon>
        <taxon>Caulobacterales</taxon>
        <taxon>Caulobacteraceae</taxon>
        <taxon>Brevundimonas</taxon>
    </lineage>
</organism>
<evidence type="ECO:0000313" key="3">
    <source>
        <dbReference type="Proteomes" id="UP000077603"/>
    </source>
</evidence>
<dbReference type="AlphaFoldDB" id="A0A172Y7J4"/>
<name>A0A172Y7J4_9CAUL</name>